<dbReference type="OrthoDB" id="5917490at2"/>
<dbReference type="AlphaFoldDB" id="A0A364NNB1"/>
<sequence>MHDQDSSKLQHLKPVLFVFLLVIVLGGLMFGVPYYQNSQQQLRASDAVFLNPLPCDLSSGDCVALRGDISMRLSITPQPLVSLQPLTARLTLEGIVADEVLLELEGVDMYMGLNQTRLDPIPSSRHWQGETELAVCTTGTMRWRARVTFLANEQIYSSHFEFDAQ</sequence>
<keyword evidence="1" id="KW-1133">Transmembrane helix</keyword>
<dbReference type="RefSeq" id="WP_112158691.1">
    <property type="nucleotide sequence ID" value="NZ_QKRX01000004.1"/>
</dbReference>
<keyword evidence="3" id="KW-1185">Reference proteome</keyword>
<evidence type="ECO:0000313" key="2">
    <source>
        <dbReference type="EMBL" id="RAU18586.1"/>
    </source>
</evidence>
<keyword evidence="1" id="KW-0472">Membrane</keyword>
<evidence type="ECO:0000313" key="3">
    <source>
        <dbReference type="Proteomes" id="UP000250744"/>
    </source>
</evidence>
<proteinExistence type="predicted"/>
<comment type="caution">
    <text evidence="2">The sequence shown here is derived from an EMBL/GenBank/DDBJ whole genome shotgun (WGS) entry which is preliminary data.</text>
</comment>
<dbReference type="EMBL" id="QKRX01000004">
    <property type="protein sequence ID" value="RAU18586.1"/>
    <property type="molecule type" value="Genomic_DNA"/>
</dbReference>
<evidence type="ECO:0000256" key="1">
    <source>
        <dbReference type="SAM" id="Phobius"/>
    </source>
</evidence>
<name>A0A364NNB1_9GAMM</name>
<organism evidence="2 3">
    <name type="scientific">Nitrincola tibetensis</name>
    <dbReference type="NCBI Taxonomy" id="2219697"/>
    <lineage>
        <taxon>Bacteria</taxon>
        <taxon>Pseudomonadati</taxon>
        <taxon>Pseudomonadota</taxon>
        <taxon>Gammaproteobacteria</taxon>
        <taxon>Oceanospirillales</taxon>
        <taxon>Oceanospirillaceae</taxon>
        <taxon>Nitrincola</taxon>
    </lineage>
</organism>
<feature type="transmembrane region" description="Helical" evidence="1">
    <location>
        <begin position="15"/>
        <end position="35"/>
    </location>
</feature>
<dbReference type="Proteomes" id="UP000250744">
    <property type="component" value="Unassembled WGS sequence"/>
</dbReference>
<gene>
    <name evidence="2" type="ORF">DN062_07385</name>
</gene>
<keyword evidence="1" id="KW-0812">Transmembrane</keyword>
<reference evidence="2 3" key="1">
    <citation type="submission" date="2018-06" db="EMBL/GenBank/DDBJ databases">
        <title>Nitrincola tibetense sp. nov., isolated from Lake XuguoCo on Tibetan Plateau.</title>
        <authorList>
            <person name="Xing P."/>
        </authorList>
    </citation>
    <scope>NUCLEOTIDE SEQUENCE [LARGE SCALE GENOMIC DNA]</scope>
    <source>
        <strain evidence="3">xg18</strain>
    </source>
</reference>
<accession>A0A364NNB1</accession>
<protein>
    <submittedName>
        <fullName evidence="2">Uncharacterized protein</fullName>
    </submittedName>
</protein>